<evidence type="ECO:0000256" key="3">
    <source>
        <dbReference type="ARBA" id="ARBA00022989"/>
    </source>
</evidence>
<evidence type="ECO:0000256" key="7">
    <source>
        <dbReference type="SAM" id="Phobius"/>
    </source>
</evidence>
<feature type="region of interest" description="Disordered" evidence="6">
    <location>
        <begin position="257"/>
        <end position="320"/>
    </location>
</feature>
<proteinExistence type="predicted"/>
<dbReference type="AlphaFoldDB" id="A0A4R0RLQ9"/>
<dbReference type="GO" id="GO:0012505">
    <property type="term" value="C:endomembrane system"/>
    <property type="evidence" value="ECO:0007669"/>
    <property type="project" value="UniProtKB-SubCell"/>
</dbReference>
<dbReference type="InterPro" id="IPR052606">
    <property type="entry name" value="DnaJ_domain_protein"/>
</dbReference>
<dbReference type="OrthoDB" id="413400at2759"/>
<evidence type="ECO:0000259" key="9">
    <source>
        <dbReference type="PROSITE" id="PS50076"/>
    </source>
</evidence>
<protein>
    <recommendedName>
        <fullName evidence="9">J domain-containing protein</fullName>
    </recommendedName>
</protein>
<evidence type="ECO:0000313" key="10">
    <source>
        <dbReference type="EMBL" id="TCD69660.1"/>
    </source>
</evidence>
<keyword evidence="3 7" id="KW-1133">Transmembrane helix</keyword>
<feature type="chain" id="PRO_5020946668" description="J domain-containing protein" evidence="8">
    <location>
        <begin position="20"/>
        <end position="320"/>
    </location>
</feature>
<dbReference type="SMART" id="SM00271">
    <property type="entry name" value="DnaJ"/>
    <property type="match status" value="1"/>
</dbReference>
<sequence length="320" mass="35480">MRFLNLFLALAALVVAVSAWDKLDHEIFDLVSAIEGAEGKGTSFYSWLDVSPSATTSEIAKAYRKKSMVLHPDKNQGVRNAHDRFSRLGVVSKILRDPETRKRYDFFYKNGVPRWRGTGYYYARFRPGLGTVFVFLTIVTSGVQYLIQKLNYKRDLERVEWIVQQAKSAAWGAKMIPGEGQRKVKVNLGGQTRYDADGNVIGSRSVDMVVEGNDVFMVDSDGSLLPVNSSTALEPSVVRTWFLALMGRLYTKVVKRDDTGTSAEDQTSTEDFEGEDGEGSGTDSAPGSSNGTHTPRESKKGPRVATSMAGGKRRKTVRKR</sequence>
<evidence type="ECO:0000256" key="6">
    <source>
        <dbReference type="SAM" id="MobiDB-lite"/>
    </source>
</evidence>
<keyword evidence="2 8" id="KW-0732">Signal</keyword>
<keyword evidence="1 7" id="KW-0812">Transmembrane</keyword>
<dbReference type="Pfam" id="PF00226">
    <property type="entry name" value="DnaJ"/>
    <property type="match status" value="1"/>
</dbReference>
<feature type="signal peptide" evidence="8">
    <location>
        <begin position="1"/>
        <end position="19"/>
    </location>
</feature>
<keyword evidence="4 7" id="KW-0472">Membrane</keyword>
<name>A0A4R0RLQ9_9APHY</name>
<dbReference type="PANTHER" id="PTHR44653:SF2">
    <property type="entry name" value="DNAJ HOMOLOG SUBFAMILY C MEMBER 1"/>
    <property type="match status" value="1"/>
</dbReference>
<comment type="caution">
    <text evidence="10">The sequence shown here is derived from an EMBL/GenBank/DDBJ whole genome shotgun (WGS) entry which is preliminary data.</text>
</comment>
<feature type="compositionally biased region" description="Basic residues" evidence="6">
    <location>
        <begin position="311"/>
        <end position="320"/>
    </location>
</feature>
<evidence type="ECO:0000256" key="2">
    <source>
        <dbReference type="ARBA" id="ARBA00022729"/>
    </source>
</evidence>
<dbReference type="CDD" id="cd06257">
    <property type="entry name" value="DnaJ"/>
    <property type="match status" value="1"/>
</dbReference>
<evidence type="ECO:0000256" key="1">
    <source>
        <dbReference type="ARBA" id="ARBA00022692"/>
    </source>
</evidence>
<evidence type="ECO:0000256" key="5">
    <source>
        <dbReference type="ARBA" id="ARBA00037847"/>
    </source>
</evidence>
<feature type="transmembrane region" description="Helical" evidence="7">
    <location>
        <begin position="128"/>
        <end position="147"/>
    </location>
</feature>
<dbReference type="Gene3D" id="1.10.287.110">
    <property type="entry name" value="DnaJ domain"/>
    <property type="match status" value="1"/>
</dbReference>
<dbReference type="SUPFAM" id="SSF46565">
    <property type="entry name" value="Chaperone J-domain"/>
    <property type="match status" value="1"/>
</dbReference>
<dbReference type="PROSITE" id="PS50076">
    <property type="entry name" value="DNAJ_2"/>
    <property type="match status" value="1"/>
</dbReference>
<keyword evidence="11" id="KW-1185">Reference proteome</keyword>
<dbReference type="InterPro" id="IPR036869">
    <property type="entry name" value="J_dom_sf"/>
</dbReference>
<feature type="domain" description="J" evidence="9">
    <location>
        <begin position="43"/>
        <end position="108"/>
    </location>
</feature>
<dbReference type="InterPro" id="IPR001623">
    <property type="entry name" value="DnaJ_domain"/>
</dbReference>
<accession>A0A4R0RLQ9</accession>
<evidence type="ECO:0000256" key="4">
    <source>
        <dbReference type="ARBA" id="ARBA00023136"/>
    </source>
</evidence>
<dbReference type="STRING" id="92696.A0A4R0RLQ9"/>
<dbReference type="PRINTS" id="PR00625">
    <property type="entry name" value="JDOMAIN"/>
</dbReference>
<evidence type="ECO:0000313" key="11">
    <source>
        <dbReference type="Proteomes" id="UP000292702"/>
    </source>
</evidence>
<dbReference type="EMBL" id="RWJN01000036">
    <property type="protein sequence ID" value="TCD69660.1"/>
    <property type="molecule type" value="Genomic_DNA"/>
</dbReference>
<dbReference type="PANTHER" id="PTHR44653">
    <property type="entry name" value="DNAJ HOMOLOG SUBFAMILY C MEMBER 1"/>
    <property type="match status" value="1"/>
</dbReference>
<organism evidence="10 11">
    <name type="scientific">Steccherinum ochraceum</name>
    <dbReference type="NCBI Taxonomy" id="92696"/>
    <lineage>
        <taxon>Eukaryota</taxon>
        <taxon>Fungi</taxon>
        <taxon>Dikarya</taxon>
        <taxon>Basidiomycota</taxon>
        <taxon>Agaricomycotina</taxon>
        <taxon>Agaricomycetes</taxon>
        <taxon>Polyporales</taxon>
        <taxon>Steccherinaceae</taxon>
        <taxon>Steccherinum</taxon>
    </lineage>
</organism>
<feature type="compositionally biased region" description="Acidic residues" evidence="6">
    <location>
        <begin position="267"/>
        <end position="278"/>
    </location>
</feature>
<evidence type="ECO:0000256" key="8">
    <source>
        <dbReference type="SAM" id="SignalP"/>
    </source>
</evidence>
<reference evidence="10 11" key="1">
    <citation type="submission" date="2018-11" db="EMBL/GenBank/DDBJ databases">
        <title>Genome assembly of Steccherinum ochraceum LE-BIN_3174, the white-rot fungus of the Steccherinaceae family (The Residual Polyporoid clade, Polyporales, Basidiomycota).</title>
        <authorList>
            <person name="Fedorova T.V."/>
            <person name="Glazunova O.A."/>
            <person name="Landesman E.O."/>
            <person name="Moiseenko K.V."/>
            <person name="Psurtseva N.V."/>
            <person name="Savinova O.S."/>
            <person name="Shakhova N.V."/>
            <person name="Tyazhelova T.V."/>
            <person name="Vasina D.V."/>
        </authorList>
    </citation>
    <scope>NUCLEOTIDE SEQUENCE [LARGE SCALE GENOMIC DNA]</scope>
    <source>
        <strain evidence="10 11">LE-BIN_3174</strain>
    </source>
</reference>
<comment type="subcellular location">
    <subcellularLocation>
        <location evidence="5">Endomembrane system</location>
        <topology evidence="5">Single-pass membrane protein</topology>
    </subcellularLocation>
</comment>
<gene>
    <name evidence="10" type="ORF">EIP91_006677</name>
</gene>
<dbReference type="Proteomes" id="UP000292702">
    <property type="component" value="Unassembled WGS sequence"/>
</dbReference>